<evidence type="ECO:0000313" key="2">
    <source>
        <dbReference type="Proteomes" id="UP000662770"/>
    </source>
</evidence>
<organism evidence="1 2">
    <name type="scientific">Shewanella avicenniae</name>
    <dbReference type="NCBI Taxonomy" id="2814294"/>
    <lineage>
        <taxon>Bacteria</taxon>
        <taxon>Pseudomonadati</taxon>
        <taxon>Pseudomonadota</taxon>
        <taxon>Gammaproteobacteria</taxon>
        <taxon>Alteromonadales</taxon>
        <taxon>Shewanellaceae</taxon>
        <taxon>Shewanella</taxon>
    </lineage>
</organism>
<sequence>MALPSVYTQVYGQISEFFQKIQEGQAPSTFTQQHLKDIGFASTNHRAFIPILKALGFLTPGGAPTNRYHDYRDKSQSRQIMGEAVKEAYSDLFLIKSHPKDADKNLIEGKFKSTHNAKDRPAELMAKTFFGLLAISDIDHSPKATAKVEKTLEVGDEDKTATQAQPESVLQVPVSGVQPSLHYNIQIHLPATKDIEVYNSIFKSLKEHLLG</sequence>
<dbReference type="EMBL" id="CP071503">
    <property type="protein sequence ID" value="QSX33555.1"/>
    <property type="molecule type" value="Genomic_DNA"/>
</dbReference>
<dbReference type="InterPro" id="IPR035235">
    <property type="entry name" value="DUF5343"/>
</dbReference>
<keyword evidence="2" id="KW-1185">Reference proteome</keyword>
<dbReference type="RefSeq" id="WP_207354774.1">
    <property type="nucleotide sequence ID" value="NZ_CP071503.1"/>
</dbReference>
<proteinExistence type="predicted"/>
<protein>
    <submittedName>
        <fullName evidence="1">DUF5343 domain-containing protein</fullName>
    </submittedName>
</protein>
<reference evidence="1 2" key="1">
    <citation type="submission" date="2021-03" db="EMBL/GenBank/DDBJ databases">
        <title>Novel species identification of genus Shewanella.</title>
        <authorList>
            <person name="Liu G."/>
            <person name="Zhang Q."/>
        </authorList>
    </citation>
    <scope>NUCLEOTIDE SEQUENCE [LARGE SCALE GENOMIC DNA]</scope>
    <source>
        <strain evidence="1 2">FJAT-51800</strain>
    </source>
</reference>
<gene>
    <name evidence="1" type="ORF">JYB87_17895</name>
</gene>
<evidence type="ECO:0000313" key="1">
    <source>
        <dbReference type="EMBL" id="QSX33555.1"/>
    </source>
</evidence>
<dbReference type="Pfam" id="PF17278">
    <property type="entry name" value="DUF5343"/>
    <property type="match status" value="1"/>
</dbReference>
<accession>A0ABX7QRL4</accession>
<dbReference type="Proteomes" id="UP000662770">
    <property type="component" value="Chromosome"/>
</dbReference>
<name>A0ABX7QRL4_9GAMM</name>